<proteinExistence type="inferred from homology"/>
<evidence type="ECO:0000313" key="3">
    <source>
        <dbReference type="EMBL" id="OBY11235.1"/>
    </source>
</evidence>
<dbReference type="RefSeq" id="WP_065254467.1">
    <property type="nucleotide sequence ID" value="NZ_CABHIH010000001.1"/>
</dbReference>
<dbReference type="EC" id="6.3.4.-" evidence="2"/>
<dbReference type="SUPFAM" id="SSF52374">
    <property type="entry name" value="Nucleotidylyl transferase"/>
    <property type="match status" value="1"/>
</dbReference>
<dbReference type="AlphaFoldDB" id="A0A1B8RQZ3"/>
<accession>A0A1B8RQZ3</accession>
<keyword evidence="2" id="KW-0694">RNA-binding</keyword>
<dbReference type="EMBL" id="MAPZ01000016">
    <property type="protein sequence ID" value="OBY11235.1"/>
    <property type="molecule type" value="Genomic_DNA"/>
</dbReference>
<dbReference type="eggNOG" id="COG1323">
    <property type="taxonomic scope" value="Bacteria"/>
</dbReference>
<feature type="binding site" evidence="2">
    <location>
        <position position="164"/>
    </location>
    <ligand>
        <name>ATP</name>
        <dbReference type="ChEBI" id="CHEBI:30616"/>
    </ligand>
</feature>
<comment type="catalytic activity">
    <reaction evidence="2">
        <text>cytidine(34) in elongator tRNA(Met) + acetate + ATP = N(4)-acetylcytidine(34) in elongator tRNA(Met) + AMP + diphosphate</text>
        <dbReference type="Rhea" id="RHEA:58144"/>
        <dbReference type="Rhea" id="RHEA-COMP:10693"/>
        <dbReference type="Rhea" id="RHEA-COMP:10694"/>
        <dbReference type="ChEBI" id="CHEBI:30089"/>
        <dbReference type="ChEBI" id="CHEBI:30616"/>
        <dbReference type="ChEBI" id="CHEBI:33019"/>
        <dbReference type="ChEBI" id="CHEBI:74900"/>
        <dbReference type="ChEBI" id="CHEBI:82748"/>
        <dbReference type="ChEBI" id="CHEBI:456215"/>
    </reaction>
</comment>
<dbReference type="InterPro" id="IPR008513">
    <property type="entry name" value="tRNA(Met)_cyd_acetate_ligase"/>
</dbReference>
<keyword evidence="2" id="KW-0963">Cytoplasm</keyword>
<dbReference type="NCBIfam" id="NF010191">
    <property type="entry name" value="PRK13670.1"/>
    <property type="match status" value="1"/>
</dbReference>
<organism evidence="3 4">
    <name type="scientific">Clostridium paraputrificum</name>
    <dbReference type="NCBI Taxonomy" id="29363"/>
    <lineage>
        <taxon>Bacteria</taxon>
        <taxon>Bacillati</taxon>
        <taxon>Bacillota</taxon>
        <taxon>Clostridia</taxon>
        <taxon>Eubacteriales</taxon>
        <taxon>Clostridiaceae</taxon>
        <taxon>Clostridium</taxon>
    </lineage>
</organism>
<dbReference type="InterPro" id="IPR014729">
    <property type="entry name" value="Rossmann-like_a/b/a_fold"/>
</dbReference>
<name>A0A1B8RQZ3_9CLOT</name>
<gene>
    <name evidence="2" type="primary">tmcAL</name>
    <name evidence="3" type="ORF">CP373A1_06990</name>
</gene>
<evidence type="ECO:0000313" key="4">
    <source>
        <dbReference type="Proteomes" id="UP000092714"/>
    </source>
</evidence>
<dbReference type="OrthoDB" id="9769796at2"/>
<keyword evidence="2" id="KW-0547">Nucleotide-binding</keyword>
<dbReference type="GO" id="GO:0005524">
    <property type="term" value="F:ATP binding"/>
    <property type="evidence" value="ECO:0007669"/>
    <property type="project" value="UniProtKB-KW"/>
</dbReference>
<evidence type="ECO:0000256" key="1">
    <source>
        <dbReference type="ARBA" id="ARBA00022694"/>
    </source>
</evidence>
<protein>
    <recommendedName>
        <fullName evidence="2">tRNA(Met) cytidine acetate ligase</fullName>
        <ecNumber evidence="2">6.3.4.-</ecNumber>
    </recommendedName>
</protein>
<keyword evidence="2" id="KW-0820">tRNA-binding</keyword>
<comment type="similarity">
    <text evidence="2">Belongs to the TmcAL family.</text>
</comment>
<keyword evidence="2" id="KW-0436">Ligase</keyword>
<feature type="binding site" evidence="2">
    <location>
        <position position="102"/>
    </location>
    <ligand>
        <name>ATP</name>
        <dbReference type="ChEBI" id="CHEBI:30616"/>
    </ligand>
</feature>
<dbReference type="GO" id="GO:0016879">
    <property type="term" value="F:ligase activity, forming carbon-nitrogen bonds"/>
    <property type="evidence" value="ECO:0007669"/>
    <property type="project" value="UniProtKB-UniRule"/>
</dbReference>
<dbReference type="Proteomes" id="UP000092714">
    <property type="component" value="Unassembled WGS sequence"/>
</dbReference>
<dbReference type="GO" id="GO:0005737">
    <property type="term" value="C:cytoplasm"/>
    <property type="evidence" value="ECO:0007669"/>
    <property type="project" value="UniProtKB-SubCell"/>
</dbReference>
<feature type="binding site" evidence="2">
    <location>
        <position position="189"/>
    </location>
    <ligand>
        <name>ATP</name>
        <dbReference type="ChEBI" id="CHEBI:30616"/>
    </ligand>
</feature>
<dbReference type="PANTHER" id="PTHR37825:SF1">
    <property type="entry name" value="TRNA(MET) CYTIDINE ACETATE LIGASE"/>
    <property type="match status" value="1"/>
</dbReference>
<evidence type="ECO:0000256" key="2">
    <source>
        <dbReference type="HAMAP-Rule" id="MF_01539"/>
    </source>
</evidence>
<keyword evidence="2" id="KW-0067">ATP-binding</keyword>
<dbReference type="GO" id="GO:0006400">
    <property type="term" value="P:tRNA modification"/>
    <property type="evidence" value="ECO:0007669"/>
    <property type="project" value="UniProtKB-UniRule"/>
</dbReference>
<reference evidence="3 4" key="1">
    <citation type="submission" date="2016-06" db="EMBL/GenBank/DDBJ databases">
        <authorList>
            <person name="Kjaerup R.B."/>
            <person name="Dalgaard T.S."/>
            <person name="Juul-Madsen H.R."/>
        </authorList>
    </citation>
    <scope>NUCLEOTIDE SEQUENCE [LARGE SCALE GENOMIC DNA]</scope>
    <source>
        <strain evidence="3 4">373-A1</strain>
    </source>
</reference>
<dbReference type="Pfam" id="PF05636">
    <property type="entry name" value="HIGH_NTase1"/>
    <property type="match status" value="1"/>
</dbReference>
<comment type="function">
    <text evidence="2">Catalyzes the formation of N(4)-acetylcytidine (ac(4)C) at the wobble position of elongator tRNA(Met), using acetate and ATP as substrates. First activates an acetate ion to form acetyladenylate (Ac-AMP) and then transfers the acetyl group to tRNA to form ac(4)C34.</text>
</comment>
<dbReference type="GO" id="GO:0000049">
    <property type="term" value="F:tRNA binding"/>
    <property type="evidence" value="ECO:0007669"/>
    <property type="project" value="UniProtKB-KW"/>
</dbReference>
<dbReference type="HAMAP" id="MF_01539">
    <property type="entry name" value="TmcAL"/>
    <property type="match status" value="1"/>
</dbReference>
<comment type="caution">
    <text evidence="3">The sequence shown here is derived from an EMBL/GenBank/DDBJ whole genome shotgun (WGS) entry which is preliminary data.</text>
</comment>
<feature type="binding site" evidence="2">
    <location>
        <begin position="7"/>
        <end position="20"/>
    </location>
    <ligand>
        <name>ATP</name>
        <dbReference type="ChEBI" id="CHEBI:30616"/>
    </ligand>
</feature>
<dbReference type="PANTHER" id="PTHR37825">
    <property type="entry name" value="TRNA(MET) CYTIDINE ACETATE LIGASE"/>
    <property type="match status" value="1"/>
</dbReference>
<keyword evidence="4" id="KW-1185">Reference proteome</keyword>
<comment type="subcellular location">
    <subcellularLocation>
        <location evidence="2">Cytoplasm</location>
    </subcellularLocation>
</comment>
<comment type="caution">
    <text evidence="2">Lacks conserved residue(s) required for the propagation of feature annotation.</text>
</comment>
<keyword evidence="1 2" id="KW-0819">tRNA processing</keyword>
<dbReference type="Gene3D" id="3.40.50.620">
    <property type="entry name" value="HUPs"/>
    <property type="match status" value="1"/>
</dbReference>
<sequence length="403" mass="45719">MNITGLITEYNPFHLGHLYHLQKAKMDTNCDGVICIMSGNFMQRGIPAIIDKWERANIAVANGVDLVIELPLVYSISSAEGFAYGACSILNSTGVVNSIYFGSESGNIEELKRISQVLITEPEDFKSNLKLQLDKGAPFHTARKIALKNSLHDICCEEIIGSSNNILAIEYIKSLSKLNSSIIPYTLKRQGANYNDSELNNIFSSATSIRNALKNSGSLKKIENAVSKETFTYLKKLKEEKYNFVFNDDMFQFVKYKILTSGETLNRVYDVKEGLDNKIIKEITNSKSIDELILNIKSKRYTYTRISRILTSFFLGLEKYDIKKLVHKTPNYIRPLAFNETGSKILKEIKKKGNIEILTKLPQKLNDEYLEIDLLGTKAYSILNSSILPYDDYLKSPTFFRKK</sequence>